<comment type="caution">
    <text evidence="1">The sequence shown here is derived from an EMBL/GenBank/DDBJ whole genome shotgun (WGS) entry which is preliminary data.</text>
</comment>
<dbReference type="RefSeq" id="WP_131160821.1">
    <property type="nucleotide sequence ID" value="NZ_BDMD01000141.1"/>
</dbReference>
<proteinExistence type="predicted"/>
<organism evidence="1 2">
    <name type="scientific">Aeropyrum pernix</name>
    <dbReference type="NCBI Taxonomy" id="56636"/>
    <lineage>
        <taxon>Archaea</taxon>
        <taxon>Thermoproteota</taxon>
        <taxon>Thermoprotei</taxon>
        <taxon>Desulfurococcales</taxon>
        <taxon>Desulfurococcaceae</taxon>
        <taxon>Aeropyrum</taxon>
    </lineage>
</organism>
<gene>
    <name evidence="1" type="ORF">apy_16500</name>
</gene>
<accession>A0A401HBV2</accession>
<evidence type="ECO:0000313" key="1">
    <source>
        <dbReference type="EMBL" id="GBF09925.1"/>
    </source>
</evidence>
<protein>
    <submittedName>
        <fullName evidence="1">Uncharacterized protein</fullName>
    </submittedName>
</protein>
<evidence type="ECO:0000313" key="2">
    <source>
        <dbReference type="Proteomes" id="UP000291213"/>
    </source>
</evidence>
<name>A0A401HBV2_AERPX</name>
<reference evidence="1 2" key="1">
    <citation type="submission" date="2017-02" db="EMBL/GenBank/DDBJ databases">
        <title>isolation and characterization of a novel temperate virus Aeropyrum globular virus 1 infecting hyperthermophilic archaeon Aeropyrum.</title>
        <authorList>
            <person name="Yumiya M."/>
            <person name="Yoshida T."/>
            <person name="Sako Y."/>
        </authorList>
    </citation>
    <scope>NUCLEOTIDE SEQUENCE [LARGE SCALE GENOMIC DNA]</scope>
    <source>
        <strain evidence="1 2">YK1-12-2013</strain>
    </source>
</reference>
<dbReference type="EMBL" id="BDMD01000141">
    <property type="protein sequence ID" value="GBF09925.1"/>
    <property type="molecule type" value="Genomic_DNA"/>
</dbReference>
<dbReference type="Proteomes" id="UP000291213">
    <property type="component" value="Unassembled WGS sequence"/>
</dbReference>
<sequence length="72" mass="8383">MRIHYITIIPRRNRNEGILAILPITMEILEEKSKRESVDSLFGVLRKRNPRIDPEYTVRVIEVVEDEGPPGL</sequence>
<dbReference type="AlphaFoldDB" id="A0A401HBV2"/>